<dbReference type="PANTHER" id="PTHR43179">
    <property type="entry name" value="RHAMNOSYLTRANSFERASE WBBL"/>
    <property type="match status" value="1"/>
</dbReference>
<dbReference type="InterPro" id="IPR029044">
    <property type="entry name" value="Nucleotide-diphossugar_trans"/>
</dbReference>
<dbReference type="AlphaFoldDB" id="A0A3C1KNS2"/>
<dbReference type="InterPro" id="IPR001173">
    <property type="entry name" value="Glyco_trans_2-like"/>
</dbReference>
<dbReference type="GO" id="GO:0016740">
    <property type="term" value="F:transferase activity"/>
    <property type="evidence" value="ECO:0007669"/>
    <property type="project" value="UniProtKB-KW"/>
</dbReference>
<comment type="caution">
    <text evidence="2">The sequence shown here is derived from an EMBL/GenBank/DDBJ whole genome shotgun (WGS) entry which is preliminary data.</text>
</comment>
<evidence type="ECO:0000313" key="2">
    <source>
        <dbReference type="EMBL" id="HAN28315.1"/>
    </source>
</evidence>
<protein>
    <submittedName>
        <fullName evidence="2">Glycosyl transferase family 2</fullName>
    </submittedName>
</protein>
<evidence type="ECO:0000259" key="1">
    <source>
        <dbReference type="Pfam" id="PF00535"/>
    </source>
</evidence>
<dbReference type="Proteomes" id="UP000259273">
    <property type="component" value="Unassembled WGS sequence"/>
</dbReference>
<evidence type="ECO:0000313" key="3">
    <source>
        <dbReference type="Proteomes" id="UP000259273"/>
    </source>
</evidence>
<proteinExistence type="predicted"/>
<name>A0A3C1KNS2_9GAMM</name>
<dbReference type="Pfam" id="PF00535">
    <property type="entry name" value="Glycos_transf_2"/>
    <property type="match status" value="1"/>
</dbReference>
<dbReference type="STRING" id="1121937.GCA_000423125_00471"/>
<sequence>MPQDVTLCITPRERFSCAVASLEDIIRNTRPGYALVYVDANSPASIARELKQLCAEHGFTYVRHDHYLAPNQARNMALEHCTTRYAVFADNDLFVTQGWLEGLLDCARSTGAWAVSPVILEGGTTPQVIHMAGGELREHRADGYNEVHQSHRYMLHALRTVRSELVREAVGMFEFHCVLLDRQAFAETRFLDEAFLSHHEHLDLAREIRLAGGQVFFEPTSVVRYDNASPFQPCDREFFELRWCLEWTESSLEHARRKWHLAPGDAGLERAARWTEKHRRLFESTQKSWSVRVLPIVMRRAVRRWVQNVKSKPASASP</sequence>
<dbReference type="PANTHER" id="PTHR43179:SF7">
    <property type="entry name" value="RHAMNOSYLTRANSFERASE WBBL"/>
    <property type="match status" value="1"/>
</dbReference>
<reference evidence="2 3" key="1">
    <citation type="journal article" date="2018" name="Nat. Biotechnol.">
        <title>A standardized bacterial taxonomy based on genome phylogeny substantially revises the tree of life.</title>
        <authorList>
            <person name="Parks D.H."/>
            <person name="Chuvochina M."/>
            <person name="Waite D.W."/>
            <person name="Rinke C."/>
            <person name="Skarshewski A."/>
            <person name="Chaumeil P.A."/>
            <person name="Hugenholtz P."/>
        </authorList>
    </citation>
    <scope>NUCLEOTIDE SEQUENCE [LARGE SCALE GENOMIC DNA]</scope>
    <source>
        <strain evidence="2">UBA9158</strain>
    </source>
</reference>
<dbReference type="SUPFAM" id="SSF53448">
    <property type="entry name" value="Nucleotide-diphospho-sugar transferases"/>
    <property type="match status" value="1"/>
</dbReference>
<keyword evidence="2" id="KW-0808">Transferase</keyword>
<dbReference type="EMBL" id="DMND01000152">
    <property type="protein sequence ID" value="HAN28315.1"/>
    <property type="molecule type" value="Genomic_DNA"/>
</dbReference>
<dbReference type="Gene3D" id="3.90.550.10">
    <property type="entry name" value="Spore Coat Polysaccharide Biosynthesis Protein SpsA, Chain A"/>
    <property type="match status" value="1"/>
</dbReference>
<accession>A0A3C1KNS2</accession>
<gene>
    <name evidence="2" type="ORF">DCP75_11465</name>
</gene>
<organism evidence="2 3">
    <name type="scientific">Haliea salexigens</name>
    <dbReference type="NCBI Taxonomy" id="287487"/>
    <lineage>
        <taxon>Bacteria</taxon>
        <taxon>Pseudomonadati</taxon>
        <taxon>Pseudomonadota</taxon>
        <taxon>Gammaproteobacteria</taxon>
        <taxon>Cellvibrionales</taxon>
        <taxon>Halieaceae</taxon>
        <taxon>Haliea</taxon>
    </lineage>
</organism>
<feature type="domain" description="Glycosyltransferase 2-like" evidence="1">
    <location>
        <begin position="20"/>
        <end position="134"/>
    </location>
</feature>